<dbReference type="STRING" id="57577.A0A2K3P8E5"/>
<organism evidence="3 4">
    <name type="scientific">Trifolium pratense</name>
    <name type="common">Red clover</name>
    <dbReference type="NCBI Taxonomy" id="57577"/>
    <lineage>
        <taxon>Eukaryota</taxon>
        <taxon>Viridiplantae</taxon>
        <taxon>Streptophyta</taxon>
        <taxon>Embryophyta</taxon>
        <taxon>Tracheophyta</taxon>
        <taxon>Spermatophyta</taxon>
        <taxon>Magnoliopsida</taxon>
        <taxon>eudicotyledons</taxon>
        <taxon>Gunneridae</taxon>
        <taxon>Pentapetalae</taxon>
        <taxon>rosids</taxon>
        <taxon>fabids</taxon>
        <taxon>Fabales</taxon>
        <taxon>Fabaceae</taxon>
        <taxon>Papilionoideae</taxon>
        <taxon>50 kb inversion clade</taxon>
        <taxon>NPAAA clade</taxon>
        <taxon>Hologalegina</taxon>
        <taxon>IRL clade</taxon>
        <taxon>Trifolieae</taxon>
        <taxon>Trifolium</taxon>
    </lineage>
</organism>
<dbReference type="AlphaFoldDB" id="A0A2K3P8E5"/>
<name>A0A2K3P8E5_TRIPR</name>
<reference evidence="3 4" key="1">
    <citation type="journal article" date="2014" name="Am. J. Bot.">
        <title>Genome assembly and annotation for red clover (Trifolium pratense; Fabaceae).</title>
        <authorList>
            <person name="Istvanek J."/>
            <person name="Jaros M."/>
            <person name="Krenek A."/>
            <person name="Repkova J."/>
        </authorList>
    </citation>
    <scope>NUCLEOTIDE SEQUENCE [LARGE SCALE GENOMIC DNA]</scope>
    <source>
        <strain evidence="4">cv. Tatra</strain>
        <tissue evidence="3">Young leaves</tissue>
    </source>
</reference>
<dbReference type="Proteomes" id="UP000236291">
    <property type="component" value="Unassembled WGS sequence"/>
</dbReference>
<evidence type="ECO:0000256" key="1">
    <source>
        <dbReference type="SAM" id="MobiDB-lite"/>
    </source>
</evidence>
<comment type="caution">
    <text evidence="3">The sequence shown here is derived from an EMBL/GenBank/DDBJ whole genome shotgun (WGS) entry which is preliminary data.</text>
</comment>
<feature type="signal peptide" evidence="2">
    <location>
        <begin position="1"/>
        <end position="15"/>
    </location>
</feature>
<feature type="region of interest" description="Disordered" evidence="1">
    <location>
        <begin position="101"/>
        <end position="122"/>
    </location>
</feature>
<gene>
    <name evidence="3" type="ORF">L195_g008166</name>
</gene>
<evidence type="ECO:0000313" key="3">
    <source>
        <dbReference type="EMBL" id="PNY11557.1"/>
    </source>
</evidence>
<feature type="chain" id="PRO_5014386080" evidence="2">
    <location>
        <begin position="16"/>
        <end position="122"/>
    </location>
</feature>
<reference evidence="3 4" key="2">
    <citation type="journal article" date="2017" name="Front. Plant Sci.">
        <title>Gene Classification and Mining of Molecular Markers Useful in Red Clover (Trifolium pratense) Breeding.</title>
        <authorList>
            <person name="Istvanek J."/>
            <person name="Dluhosova J."/>
            <person name="Dluhos P."/>
            <person name="Patkova L."/>
            <person name="Nedelnik J."/>
            <person name="Repkova J."/>
        </authorList>
    </citation>
    <scope>NUCLEOTIDE SEQUENCE [LARGE SCALE GENOMIC DNA]</scope>
    <source>
        <strain evidence="4">cv. Tatra</strain>
        <tissue evidence="3">Young leaves</tissue>
    </source>
</reference>
<keyword evidence="2" id="KW-0732">Signal</keyword>
<proteinExistence type="predicted"/>
<sequence>MGALALMSILSVVIGRIFQSVPAQFQTTLGHQCYSSSPPPTSPMPRTTHLNSWLLPKGRFFCCNSSALPIGEYAAVTLLLFFGLKSIKDAWDLPSSVVKNGDNSTPELDELASAEELVKEKV</sequence>
<evidence type="ECO:0000256" key="2">
    <source>
        <dbReference type="SAM" id="SignalP"/>
    </source>
</evidence>
<protein>
    <submittedName>
        <fullName evidence="3">Gdt1-like protein chloroplastic-like</fullName>
    </submittedName>
</protein>
<dbReference type="EMBL" id="ASHM01004623">
    <property type="protein sequence ID" value="PNY11557.1"/>
    <property type="molecule type" value="Genomic_DNA"/>
</dbReference>
<evidence type="ECO:0000313" key="4">
    <source>
        <dbReference type="Proteomes" id="UP000236291"/>
    </source>
</evidence>
<accession>A0A2K3P8E5</accession>